<dbReference type="Gene3D" id="1.10.600.10">
    <property type="entry name" value="Farnesyl Diphosphate Synthase"/>
    <property type="match status" value="1"/>
</dbReference>
<dbReference type="RefSeq" id="WP_211546127.1">
    <property type="nucleotide sequence ID" value="NZ_JAGTUF010000001.1"/>
</dbReference>
<dbReference type="InterPro" id="IPR008949">
    <property type="entry name" value="Isoprenoid_synthase_dom_sf"/>
</dbReference>
<evidence type="ECO:0000313" key="2">
    <source>
        <dbReference type="Proteomes" id="UP000680714"/>
    </source>
</evidence>
<name>A0ABS5I8B5_9PROT</name>
<dbReference type="Proteomes" id="UP000680714">
    <property type="component" value="Unassembled WGS sequence"/>
</dbReference>
<sequence length="277" mass="30664">MLDDLADLSALGESLRRHDHDRFVTAMFAPPERRADLWVLYAFNLELSQIRAQVREPLAGMIRLQWWRDVVEGTRREEALRHPVGGKLLRLIESRQLPLTHFHRLLEGRERDFDAVPFASIADWHAYGQDTSGALTHLAALVLGHEAAAAQPVGTVWALTGLLRSLPFHLAQGWMTLPVEALRAAGLEPEMVAAAKADKAALPAVVMNLLSVVQQQLVQARRHKAPRAAIAALLPAVLAAAYGRRMRALGGDVFDSRSFRPQPMPIRLAMAALLGRF</sequence>
<dbReference type="InterPro" id="IPR002060">
    <property type="entry name" value="Squ/phyt_synthse"/>
</dbReference>
<dbReference type="SUPFAM" id="SSF48576">
    <property type="entry name" value="Terpenoid synthases"/>
    <property type="match status" value="1"/>
</dbReference>
<gene>
    <name evidence="1" type="ORF">KEC16_02850</name>
</gene>
<protein>
    <submittedName>
        <fullName evidence="1">Squalene/phytoene synthase family protein</fullName>
    </submittedName>
</protein>
<evidence type="ECO:0000313" key="1">
    <source>
        <dbReference type="EMBL" id="MBR9970650.1"/>
    </source>
</evidence>
<keyword evidence="2" id="KW-1185">Reference proteome</keyword>
<dbReference type="Pfam" id="PF00494">
    <property type="entry name" value="SQS_PSY"/>
    <property type="match status" value="1"/>
</dbReference>
<comment type="caution">
    <text evidence="1">The sequence shown here is derived from an EMBL/GenBank/DDBJ whole genome shotgun (WGS) entry which is preliminary data.</text>
</comment>
<accession>A0ABS5I8B5</accession>
<organism evidence="1 2">
    <name type="scientific">Magnetospirillum sulfuroxidans</name>
    <dbReference type="NCBI Taxonomy" id="611300"/>
    <lineage>
        <taxon>Bacteria</taxon>
        <taxon>Pseudomonadati</taxon>
        <taxon>Pseudomonadota</taxon>
        <taxon>Alphaproteobacteria</taxon>
        <taxon>Rhodospirillales</taxon>
        <taxon>Rhodospirillaceae</taxon>
        <taxon>Magnetospirillum</taxon>
    </lineage>
</organism>
<dbReference type="EMBL" id="JAGTUF010000001">
    <property type="protein sequence ID" value="MBR9970650.1"/>
    <property type="molecule type" value="Genomic_DNA"/>
</dbReference>
<reference evidence="1 2" key="1">
    <citation type="submission" date="2021-04" db="EMBL/GenBank/DDBJ databases">
        <title>Magnetospirillum sulfuroxidans sp. nov., a facultative chemolithoautotrophic sulfur-oxidizing alphaproteobacterium isolated from freshwater sediment and proposals for Paramagetospirillum gen. nov., and Magnetospirillaceae fam. nov.</title>
        <authorList>
            <person name="Koziaeva V."/>
            <person name="Geelhoed J.S."/>
            <person name="Sorokin D.Y."/>
            <person name="Grouzdev D.S."/>
        </authorList>
    </citation>
    <scope>NUCLEOTIDE SEQUENCE [LARGE SCALE GENOMIC DNA]</scope>
    <source>
        <strain evidence="1 2">J10</strain>
    </source>
</reference>
<proteinExistence type="predicted"/>